<reference evidence="1 2" key="1">
    <citation type="submission" date="2015-04" db="EMBL/GenBank/DDBJ databases">
        <authorList>
            <person name="Syromyatnikov M.Y."/>
            <person name="Popov V.N."/>
        </authorList>
    </citation>
    <scope>NUCLEOTIDE SEQUENCE [LARGE SCALE GENOMIC DNA]</scope>
</reference>
<dbReference type="EMBL" id="CVRI01000038">
    <property type="protein sequence ID" value="CRK93984.1"/>
    <property type="molecule type" value="Genomic_DNA"/>
</dbReference>
<protein>
    <submittedName>
        <fullName evidence="1">CLUMA_CG007510, isoform A</fullName>
    </submittedName>
</protein>
<gene>
    <name evidence="1" type="ORF">CLUMA_CG007510</name>
</gene>
<proteinExistence type="predicted"/>
<evidence type="ECO:0000313" key="2">
    <source>
        <dbReference type="Proteomes" id="UP000183832"/>
    </source>
</evidence>
<sequence length="98" mass="11723">MEFMFIRYLQLRTDILKLESFVRKQLLRSFLKLSDIDEQVTIGANTDFMMLNIYADNNHHCILIMYEDGNINCFLRMEKLFKCYVTSFKDDSSDRDST</sequence>
<organism evidence="1 2">
    <name type="scientific">Clunio marinus</name>
    <dbReference type="NCBI Taxonomy" id="568069"/>
    <lineage>
        <taxon>Eukaryota</taxon>
        <taxon>Metazoa</taxon>
        <taxon>Ecdysozoa</taxon>
        <taxon>Arthropoda</taxon>
        <taxon>Hexapoda</taxon>
        <taxon>Insecta</taxon>
        <taxon>Pterygota</taxon>
        <taxon>Neoptera</taxon>
        <taxon>Endopterygota</taxon>
        <taxon>Diptera</taxon>
        <taxon>Nematocera</taxon>
        <taxon>Chironomoidea</taxon>
        <taxon>Chironomidae</taxon>
        <taxon>Clunio</taxon>
    </lineage>
</organism>
<accession>A0A1J1I0X5</accession>
<name>A0A1J1I0X5_9DIPT</name>
<evidence type="ECO:0000313" key="1">
    <source>
        <dbReference type="EMBL" id="CRK93984.1"/>
    </source>
</evidence>
<dbReference type="AlphaFoldDB" id="A0A1J1I0X5"/>
<keyword evidence="2" id="KW-1185">Reference proteome</keyword>
<dbReference type="Proteomes" id="UP000183832">
    <property type="component" value="Unassembled WGS sequence"/>
</dbReference>